<dbReference type="Proteomes" id="UP000029558">
    <property type="component" value="Chromosome"/>
</dbReference>
<organism evidence="1 2">
    <name type="scientific">Piscirickettsia salmonis</name>
    <dbReference type="NCBI Taxonomy" id="1238"/>
    <lineage>
        <taxon>Bacteria</taxon>
        <taxon>Pseudomonadati</taxon>
        <taxon>Pseudomonadota</taxon>
        <taxon>Gammaproteobacteria</taxon>
        <taxon>Thiotrichales</taxon>
        <taxon>Piscirickettsiaceae</taxon>
        <taxon>Piscirickettsia</taxon>
    </lineage>
</organism>
<accession>A0A1L6TCZ4</accession>
<protein>
    <submittedName>
        <fullName evidence="1">Cysteine desufuration protein SufE</fullName>
    </submittedName>
</protein>
<proteinExistence type="predicted"/>
<reference evidence="1 2" key="1">
    <citation type="journal article" date="2014" name="Genome Announc.">
        <title>Comparative Genome Analysis of Two Isolates of the Fish Pathogen Piscirickettsia salmonis from Different Hosts Reveals Major Differences in Virulence-Associated Secretion Systems.</title>
        <authorList>
            <person name="Bohle H."/>
            <person name="Henriquez P."/>
            <person name="Grothusen H."/>
            <person name="Navas E."/>
            <person name="Sandoval A."/>
            <person name="Bustamante F."/>
            <person name="Bustos P."/>
            <person name="Mancilla M."/>
        </authorList>
    </citation>
    <scope>NUCLEOTIDE SEQUENCE [LARGE SCALE GENOMIC DNA]</scope>
    <source>
        <strain evidence="2">B1-32597</strain>
    </source>
</reference>
<evidence type="ECO:0000313" key="1">
    <source>
        <dbReference type="EMBL" id="ALB23272.1"/>
    </source>
</evidence>
<sequence>MPLHSMEKFIQLKEEIVQEIPSTDRKLYGSCPVYYSIENRKSFKKSKEQLVLLLGRIIAKNPSALEPLKKLRSNIARLKIDNKESEKTPLLVDLKKRFESLFLYNQSLLKKLSVGQFNDLTLDACYPGAYSNAVMLIDRITSGRGLNNYLLSEKREFIQQQALNFLLETDATIRQGSQIHAINSLYNYVASSYNMQSIVDPYVSNFRLGYLNSFVAYLRERVTPANLLNLVHEMIPKI</sequence>
<gene>
    <name evidence="1" type="primary">sufE</name>
    <name evidence="1" type="ORF">KU39_2092</name>
</gene>
<dbReference type="AlphaFoldDB" id="A0A1L6TCZ4"/>
<name>A0A1L6TCZ4_PISSA</name>
<dbReference type="EMBL" id="CP012508">
    <property type="protein sequence ID" value="ALB23272.1"/>
    <property type="molecule type" value="Genomic_DNA"/>
</dbReference>
<dbReference type="RefSeq" id="WP_017376296.1">
    <property type="nucleotide sequence ID" value="NZ_CP012508.1"/>
</dbReference>
<evidence type="ECO:0000313" key="2">
    <source>
        <dbReference type="Proteomes" id="UP000029558"/>
    </source>
</evidence>